<dbReference type="RefSeq" id="WP_092265490.1">
    <property type="nucleotide sequence ID" value="NZ_FNZA01000020.1"/>
</dbReference>
<keyword evidence="3" id="KW-1185">Reference proteome</keyword>
<dbReference type="OrthoDB" id="69141at2"/>
<name>A0A1H7C3G0_9DEIO</name>
<evidence type="ECO:0008006" key="4">
    <source>
        <dbReference type="Google" id="ProtNLM"/>
    </source>
</evidence>
<feature type="signal peptide" evidence="1">
    <location>
        <begin position="1"/>
        <end position="22"/>
    </location>
</feature>
<organism evidence="2 3">
    <name type="scientific">Deinococcus reticulitermitis</name>
    <dbReference type="NCBI Taxonomy" id="856736"/>
    <lineage>
        <taxon>Bacteria</taxon>
        <taxon>Thermotogati</taxon>
        <taxon>Deinococcota</taxon>
        <taxon>Deinococci</taxon>
        <taxon>Deinococcales</taxon>
        <taxon>Deinococcaceae</taxon>
        <taxon>Deinococcus</taxon>
    </lineage>
</organism>
<sequence>MNKMLLLALSGAALLSSCSVIGTRAAAVSGQVRGFPVDQNLGLALVGFNNGQYVANGQRAQVIDKLVSGGYTLSLPRNVAYGTYRVVVFRDANSNGTYDAGDTILSRSNNKLLIYAPRDNYLFKGTTYGWNIYNSANGDIQTNILNNYDIDAAN</sequence>
<keyword evidence="1" id="KW-0732">Signal</keyword>
<evidence type="ECO:0000313" key="2">
    <source>
        <dbReference type="EMBL" id="SEJ81562.1"/>
    </source>
</evidence>
<gene>
    <name evidence="2" type="ORF">SAMN04488058_12032</name>
</gene>
<proteinExistence type="predicted"/>
<accession>A0A1H7C3G0</accession>
<reference evidence="3" key="1">
    <citation type="submission" date="2016-10" db="EMBL/GenBank/DDBJ databases">
        <authorList>
            <person name="Varghese N."/>
            <person name="Submissions S."/>
        </authorList>
    </citation>
    <scope>NUCLEOTIDE SEQUENCE [LARGE SCALE GENOMIC DNA]</scope>
    <source>
        <strain evidence="3">CGMCC 1.10218</strain>
    </source>
</reference>
<dbReference type="AlphaFoldDB" id="A0A1H7C3G0"/>
<evidence type="ECO:0000256" key="1">
    <source>
        <dbReference type="SAM" id="SignalP"/>
    </source>
</evidence>
<feature type="chain" id="PRO_5011645523" description="Lipoprotein" evidence="1">
    <location>
        <begin position="23"/>
        <end position="154"/>
    </location>
</feature>
<dbReference type="Proteomes" id="UP000199223">
    <property type="component" value="Unassembled WGS sequence"/>
</dbReference>
<protein>
    <recommendedName>
        <fullName evidence="4">Lipoprotein</fullName>
    </recommendedName>
</protein>
<evidence type="ECO:0000313" key="3">
    <source>
        <dbReference type="Proteomes" id="UP000199223"/>
    </source>
</evidence>
<dbReference type="EMBL" id="FNZA01000020">
    <property type="protein sequence ID" value="SEJ81562.1"/>
    <property type="molecule type" value="Genomic_DNA"/>
</dbReference>
<dbReference type="PROSITE" id="PS51257">
    <property type="entry name" value="PROKAR_LIPOPROTEIN"/>
    <property type="match status" value="1"/>
</dbReference>
<dbReference type="STRING" id="856736.SAMN04488058_12032"/>